<feature type="domain" description="Helicase ATP-binding" evidence="20">
    <location>
        <begin position="43"/>
        <end position="209"/>
    </location>
</feature>
<accession>A0A8K9VFF9</accession>
<feature type="domain" description="Tudor" evidence="19">
    <location>
        <begin position="822"/>
        <end position="883"/>
    </location>
</feature>
<dbReference type="PROSITE" id="PS00690">
    <property type="entry name" value="DEAH_ATP_HELICASE"/>
    <property type="match status" value="1"/>
</dbReference>
<dbReference type="InterPro" id="IPR001650">
    <property type="entry name" value="Helicase_C-like"/>
</dbReference>
<dbReference type="InterPro" id="IPR002464">
    <property type="entry name" value="DNA/RNA_helicase_DEAH_CS"/>
</dbReference>
<keyword evidence="12" id="KW-0744">Spermatogenesis</keyword>
<keyword evidence="7" id="KW-0547">Nucleotide-binding</keyword>
<keyword evidence="9" id="KW-0378">Hydrolase</keyword>
<reference evidence="22" key="1">
    <citation type="submission" date="2020-07" db="EMBL/GenBank/DDBJ databases">
        <title>A long reads based de novo assembly of the rainbow trout Arlee double haploid line genome.</title>
        <authorList>
            <person name="Gao G."/>
            <person name="Palti Y."/>
        </authorList>
    </citation>
    <scope>NUCLEOTIDE SEQUENCE [LARGE SCALE GENOMIC DNA]</scope>
</reference>
<comment type="similarity">
    <text evidence="3">Belongs to the DEAD box helicase family. DEAH subfamily.</text>
</comment>
<evidence type="ECO:0000256" key="18">
    <source>
        <dbReference type="ARBA" id="ARBA00081664"/>
    </source>
</evidence>
<evidence type="ECO:0000256" key="1">
    <source>
        <dbReference type="ARBA" id="ARBA00004123"/>
    </source>
</evidence>
<proteinExistence type="inferred from homology"/>
<evidence type="ECO:0000313" key="22">
    <source>
        <dbReference type="Ensembl" id="ENSOMYP00000120625.1"/>
    </source>
</evidence>
<keyword evidence="11" id="KW-0067">ATP-binding</keyword>
<comment type="catalytic activity">
    <reaction evidence="16">
        <text>ATP + H2O = ADP + phosphate + H(+)</text>
        <dbReference type="Rhea" id="RHEA:13065"/>
        <dbReference type="ChEBI" id="CHEBI:15377"/>
        <dbReference type="ChEBI" id="CHEBI:15378"/>
        <dbReference type="ChEBI" id="CHEBI:30616"/>
        <dbReference type="ChEBI" id="CHEBI:43474"/>
        <dbReference type="ChEBI" id="CHEBI:456216"/>
        <dbReference type="EC" id="3.6.4.13"/>
    </reaction>
</comment>
<dbReference type="InterPro" id="IPR007502">
    <property type="entry name" value="Helicase-assoc_dom"/>
</dbReference>
<evidence type="ECO:0000256" key="5">
    <source>
        <dbReference type="ARBA" id="ARBA00022473"/>
    </source>
</evidence>
<dbReference type="PROSITE" id="PS50304">
    <property type="entry name" value="TUDOR"/>
    <property type="match status" value="1"/>
</dbReference>
<dbReference type="Gene3D" id="1.20.120.1080">
    <property type="match status" value="1"/>
</dbReference>
<dbReference type="Pfam" id="PF21010">
    <property type="entry name" value="HA2_C"/>
    <property type="match status" value="1"/>
</dbReference>
<dbReference type="GO" id="GO:0030154">
    <property type="term" value="P:cell differentiation"/>
    <property type="evidence" value="ECO:0007669"/>
    <property type="project" value="UniProtKB-KW"/>
</dbReference>
<feature type="domain" description="Helicase C-terminal" evidence="21">
    <location>
        <begin position="259"/>
        <end position="439"/>
    </location>
</feature>
<keyword evidence="5" id="KW-0217">Developmental protein</keyword>
<dbReference type="InterPro" id="IPR027417">
    <property type="entry name" value="P-loop_NTPase"/>
</dbReference>
<evidence type="ECO:0000256" key="11">
    <source>
        <dbReference type="ARBA" id="ARBA00022840"/>
    </source>
</evidence>
<dbReference type="SMART" id="SM00847">
    <property type="entry name" value="HA2"/>
    <property type="match status" value="1"/>
</dbReference>
<keyword evidence="10" id="KW-0347">Helicase</keyword>
<organism evidence="22 23">
    <name type="scientific">Oncorhynchus mykiss</name>
    <name type="common">Rainbow trout</name>
    <name type="synonym">Salmo gairdneri</name>
    <dbReference type="NCBI Taxonomy" id="8022"/>
    <lineage>
        <taxon>Eukaryota</taxon>
        <taxon>Metazoa</taxon>
        <taxon>Chordata</taxon>
        <taxon>Craniata</taxon>
        <taxon>Vertebrata</taxon>
        <taxon>Euteleostomi</taxon>
        <taxon>Actinopterygii</taxon>
        <taxon>Neopterygii</taxon>
        <taxon>Teleostei</taxon>
        <taxon>Protacanthopterygii</taxon>
        <taxon>Salmoniformes</taxon>
        <taxon>Salmonidae</taxon>
        <taxon>Salmoninae</taxon>
        <taxon>Oncorhynchus</taxon>
    </lineage>
</organism>
<dbReference type="FunFam" id="1.20.120.1080:FF:000012">
    <property type="entry name" value="putative ATP-dependent RNA helicase TDRD9"/>
    <property type="match status" value="1"/>
</dbReference>
<dbReference type="Pfam" id="PF00271">
    <property type="entry name" value="Helicase_C"/>
    <property type="match status" value="1"/>
</dbReference>
<dbReference type="InterPro" id="IPR014001">
    <property type="entry name" value="Helicase_ATP-bd"/>
</dbReference>
<keyword evidence="23" id="KW-1185">Reference proteome</keyword>
<dbReference type="SUPFAM" id="SSF52540">
    <property type="entry name" value="P-loop containing nucleoside triphosphate hydrolases"/>
    <property type="match status" value="1"/>
</dbReference>
<keyword evidence="14" id="KW-0539">Nucleus</keyword>
<dbReference type="FunFam" id="3.40.50.300:FF:001113">
    <property type="entry name" value="ATP-dependent RNA helicase TDRD9"/>
    <property type="match status" value="1"/>
</dbReference>
<evidence type="ECO:0000256" key="6">
    <source>
        <dbReference type="ARBA" id="ARBA00022490"/>
    </source>
</evidence>
<dbReference type="EC" id="3.6.4.13" evidence="4"/>
<dbReference type="GO" id="GO:0005634">
    <property type="term" value="C:nucleus"/>
    <property type="evidence" value="ECO:0007669"/>
    <property type="project" value="UniProtKB-SubCell"/>
</dbReference>
<evidence type="ECO:0000256" key="9">
    <source>
        <dbReference type="ARBA" id="ARBA00022801"/>
    </source>
</evidence>
<dbReference type="GO" id="GO:0016787">
    <property type="term" value="F:hydrolase activity"/>
    <property type="evidence" value="ECO:0007669"/>
    <property type="project" value="UniProtKB-KW"/>
</dbReference>
<keyword evidence="15" id="KW-0469">Meiosis</keyword>
<protein>
    <recommendedName>
        <fullName evidence="17">ATP-dependent RNA helicase TDRD9</fullName>
        <ecNumber evidence="4">3.6.4.13</ecNumber>
    </recommendedName>
    <alternativeName>
        <fullName evidence="18">Tudor domain-containing protein 9</fullName>
    </alternativeName>
</protein>
<sequence>MKKGIEQTFLCYLISPTLGSPPPPLTTYEYPSLPITKNRQEIISLIENNSVVIIRGATGSGKTTLLPQFILDYYSEKNAPCNLVVTQPRKIGASSIARWVARERKCTLGSLVGYQVGLEKMVTEHTRLIYMTTGVLLQKLVGAKSLTEYSHIFIDEVHERTEELDFLLLVVRKLLHSNSRYIKVILMSATINCREFAEYFGTPIRSQMNPAYVFEVEGAPYAIEEFYLEDLCSLIPYRVRGGAPNDPYITVEMYNVAVSLIQSFDELEAKDQREGGLSLPDRGSVLVFLPGLGEIHYMQEALSKLVRKRLQVYPLHSSVTLEEQNGVFLVPVPGYRKIILSTNIAESSVTVPDVKYVIDFCLARHMVCDKETHYQSLRLTWASKTNCNQRRGRAGRVSMGYCYRLVTKEFWRNEIPDYVVPEMVRAPLANIMLKVKLLDMGDPRSLLSTALSPPQLNDIERTILQLKEMGALSVGNDGQGQKRFDGELTFLGRILAHLPVDLHLGKMIVLGHVFGCLEECLIIAASLSLKSFFAMPSLQQLAGYRSKLSFAHGVQSDLIAFVNAFKAWHTSRSKGELRHPKVRAFTVEVAELYEDLKERTSQFNMHVIENPVPMDYASLHKQRFILQVVIAGAYYPNYFSQGEMDEELASKDLSGHDPKTTVLVRNLPPYSFLYYKQLQSLFRQCAYRIGHVEFYRTTTRGSGVLPEVSLALLLAHQRHPLDIFVHPSDEVETFAGSRTICHMRYARVNVDFQNNSVYPVGLLSSTIDPDKLPSNPIFVVNITDVVEVGHFWGFQADDASMEKQRHLTAEINSHELCPVPVSLYPNLLCLAPFSEGDEQGLYYRAKILHVCGSSVEVFFLDFGNTSLVSCSCLRKLPADIMAHPFQAQEFQISGMRPSAQSMILGDQWSSRARNRFITLVNGHPLIVSLFSILHGIMRVELLINTDTVTSSVADIMMQEGHAIKAEESFESKQSHDLLVSLYKDLQDGTFTPNATSSSWKTSKEEEKQLIDSLLQSFAKTSQSSLKSKVRVHGPSSPHKVNFHMLMNVLTPYRSVLIEKDSINSVALNDSPQDSHQRMLVAGSVSVSATGTILLKETTLMPHIRGLPALITMLFTPATELRTNEERTSYTGALCGLGWNVQSQAAALPEHDMELAFDVKFDVEDITEINALRGAINRLVCEGPNGPLHLGPDRINSLQEDCRERLVSLFTKSPPREDLAPVYHEEPKQWNQVDPSQKMEIVQKEDGKSKGVLFQLHPVTLLNI</sequence>
<dbReference type="PANTHER" id="PTHR18934:SF113">
    <property type="entry name" value="ATP-DEPENDENT RNA HELICASE TDRD9"/>
    <property type="match status" value="1"/>
</dbReference>
<dbReference type="Gene3D" id="2.30.30.140">
    <property type="match status" value="1"/>
</dbReference>
<evidence type="ECO:0000259" key="20">
    <source>
        <dbReference type="PROSITE" id="PS51192"/>
    </source>
</evidence>
<evidence type="ECO:0000256" key="16">
    <source>
        <dbReference type="ARBA" id="ARBA00047984"/>
    </source>
</evidence>
<keyword evidence="13" id="KW-0943">RNA-mediated gene silencing</keyword>
<dbReference type="AlphaFoldDB" id="A0A8K9VFF9"/>
<dbReference type="GO" id="GO:0005524">
    <property type="term" value="F:ATP binding"/>
    <property type="evidence" value="ECO:0007669"/>
    <property type="project" value="UniProtKB-KW"/>
</dbReference>
<dbReference type="GO" id="GO:0031047">
    <property type="term" value="P:regulatory ncRNA-mediated gene silencing"/>
    <property type="evidence" value="ECO:0007669"/>
    <property type="project" value="UniProtKB-KW"/>
</dbReference>
<gene>
    <name evidence="22" type="primary">tdrd9</name>
</gene>
<dbReference type="GO" id="GO:0003723">
    <property type="term" value="F:RNA binding"/>
    <property type="evidence" value="ECO:0007669"/>
    <property type="project" value="TreeGrafter"/>
</dbReference>
<dbReference type="SMART" id="SM00333">
    <property type="entry name" value="TUDOR"/>
    <property type="match status" value="1"/>
</dbReference>
<dbReference type="FunFam" id="3.40.50.300:FF:000946">
    <property type="entry name" value="putative ATP-dependent RNA helicase TDRD9"/>
    <property type="match status" value="1"/>
</dbReference>
<evidence type="ECO:0000256" key="17">
    <source>
        <dbReference type="ARBA" id="ARBA00074173"/>
    </source>
</evidence>
<dbReference type="InterPro" id="IPR011545">
    <property type="entry name" value="DEAD/DEAH_box_helicase_dom"/>
</dbReference>
<dbReference type="GO" id="GO:0003724">
    <property type="term" value="F:RNA helicase activity"/>
    <property type="evidence" value="ECO:0007669"/>
    <property type="project" value="UniProtKB-EC"/>
</dbReference>
<evidence type="ECO:0000256" key="3">
    <source>
        <dbReference type="ARBA" id="ARBA00008792"/>
    </source>
</evidence>
<dbReference type="SMART" id="SM00487">
    <property type="entry name" value="DEXDc"/>
    <property type="match status" value="1"/>
</dbReference>
<evidence type="ECO:0000256" key="12">
    <source>
        <dbReference type="ARBA" id="ARBA00022871"/>
    </source>
</evidence>
<dbReference type="Gene3D" id="3.40.50.300">
    <property type="entry name" value="P-loop containing nucleotide triphosphate hydrolases"/>
    <property type="match status" value="2"/>
</dbReference>
<evidence type="ECO:0000256" key="10">
    <source>
        <dbReference type="ARBA" id="ARBA00022806"/>
    </source>
</evidence>
<dbReference type="InterPro" id="IPR002999">
    <property type="entry name" value="Tudor"/>
</dbReference>
<evidence type="ECO:0000256" key="2">
    <source>
        <dbReference type="ARBA" id="ARBA00004496"/>
    </source>
</evidence>
<dbReference type="SUPFAM" id="SSF63748">
    <property type="entry name" value="Tudor/PWWP/MBT"/>
    <property type="match status" value="1"/>
</dbReference>
<evidence type="ECO:0000256" key="14">
    <source>
        <dbReference type="ARBA" id="ARBA00023242"/>
    </source>
</evidence>
<dbReference type="GO" id="GO:0051321">
    <property type="term" value="P:meiotic cell cycle"/>
    <property type="evidence" value="ECO:0007669"/>
    <property type="project" value="UniProtKB-KW"/>
</dbReference>
<dbReference type="Gene3D" id="2.40.50.90">
    <property type="match status" value="1"/>
</dbReference>
<reference evidence="22" key="3">
    <citation type="submission" date="2025-09" db="UniProtKB">
        <authorList>
            <consortium name="Ensembl"/>
        </authorList>
    </citation>
    <scope>IDENTIFICATION</scope>
</reference>
<evidence type="ECO:0000256" key="4">
    <source>
        <dbReference type="ARBA" id="ARBA00012552"/>
    </source>
</evidence>
<evidence type="ECO:0000256" key="15">
    <source>
        <dbReference type="ARBA" id="ARBA00023254"/>
    </source>
</evidence>
<dbReference type="GO" id="GO:0005737">
    <property type="term" value="C:cytoplasm"/>
    <property type="evidence" value="ECO:0007669"/>
    <property type="project" value="UniProtKB-SubCell"/>
</dbReference>
<dbReference type="Ensembl" id="ENSOMYT00000054430.2">
    <property type="protein sequence ID" value="ENSOMYP00000120625.1"/>
    <property type="gene ID" value="ENSOMYG00000022707.2"/>
</dbReference>
<dbReference type="GO" id="GO:0007283">
    <property type="term" value="P:spermatogenesis"/>
    <property type="evidence" value="ECO:0007669"/>
    <property type="project" value="UniProtKB-KW"/>
</dbReference>
<dbReference type="Pfam" id="PF00567">
    <property type="entry name" value="TUDOR"/>
    <property type="match status" value="1"/>
</dbReference>
<evidence type="ECO:0000256" key="7">
    <source>
        <dbReference type="ARBA" id="ARBA00022741"/>
    </source>
</evidence>
<dbReference type="PROSITE" id="PS51192">
    <property type="entry name" value="HELICASE_ATP_BIND_1"/>
    <property type="match status" value="1"/>
</dbReference>
<dbReference type="CDD" id="cd17988">
    <property type="entry name" value="DEXHc_TDRD9"/>
    <property type="match status" value="1"/>
</dbReference>
<keyword evidence="6" id="KW-0963">Cytoplasm</keyword>
<reference evidence="22" key="2">
    <citation type="submission" date="2025-08" db="UniProtKB">
        <authorList>
            <consortium name="Ensembl"/>
        </authorList>
    </citation>
    <scope>IDENTIFICATION</scope>
</reference>
<evidence type="ECO:0000256" key="13">
    <source>
        <dbReference type="ARBA" id="ARBA00023158"/>
    </source>
</evidence>
<dbReference type="InterPro" id="IPR035437">
    <property type="entry name" value="SNase_OB-fold_sf"/>
</dbReference>
<evidence type="ECO:0000256" key="8">
    <source>
        <dbReference type="ARBA" id="ARBA00022782"/>
    </source>
</evidence>
<dbReference type="PROSITE" id="PS51194">
    <property type="entry name" value="HELICASE_CTER"/>
    <property type="match status" value="1"/>
</dbReference>
<dbReference type="Pfam" id="PF00270">
    <property type="entry name" value="DEAD"/>
    <property type="match status" value="1"/>
</dbReference>
<evidence type="ECO:0000313" key="23">
    <source>
        <dbReference type="Proteomes" id="UP000694395"/>
    </source>
</evidence>
<keyword evidence="8" id="KW-0221">Differentiation</keyword>
<evidence type="ECO:0000259" key="19">
    <source>
        <dbReference type="PROSITE" id="PS50304"/>
    </source>
</evidence>
<dbReference type="CDD" id="cd18791">
    <property type="entry name" value="SF2_C_RHA"/>
    <property type="match status" value="1"/>
</dbReference>
<evidence type="ECO:0000259" key="21">
    <source>
        <dbReference type="PROSITE" id="PS51194"/>
    </source>
</evidence>
<dbReference type="Proteomes" id="UP000694395">
    <property type="component" value="Chromosome 19"/>
</dbReference>
<dbReference type="PANTHER" id="PTHR18934">
    <property type="entry name" value="ATP-DEPENDENT RNA HELICASE"/>
    <property type="match status" value="1"/>
</dbReference>
<comment type="subcellular location">
    <subcellularLocation>
        <location evidence="2">Cytoplasm</location>
    </subcellularLocation>
    <subcellularLocation>
        <location evidence="1">Nucleus</location>
    </subcellularLocation>
</comment>
<dbReference type="SMART" id="SM00490">
    <property type="entry name" value="HELICc"/>
    <property type="match status" value="1"/>
</dbReference>
<name>A0A8K9VFF9_ONCMY</name>
<dbReference type="GeneTree" id="ENSGT00940000157035"/>